<dbReference type="EMBL" id="JACOPL010000014">
    <property type="protein sequence ID" value="MBC5726319.1"/>
    <property type="molecule type" value="Genomic_DNA"/>
</dbReference>
<accession>A0A923LY30</accession>
<proteinExistence type="predicted"/>
<keyword evidence="3" id="KW-1185">Reference proteome</keyword>
<evidence type="ECO:0000313" key="2">
    <source>
        <dbReference type="EMBL" id="MBC5726516.1"/>
    </source>
</evidence>
<reference evidence="2" key="1">
    <citation type="submission" date="2020-08" db="EMBL/GenBank/DDBJ databases">
        <title>Genome public.</title>
        <authorList>
            <person name="Liu C."/>
            <person name="Sun Q."/>
        </authorList>
    </citation>
    <scope>NUCLEOTIDE SEQUENCE</scope>
    <source>
        <strain evidence="2">NSJ-28</strain>
    </source>
</reference>
<gene>
    <name evidence="1" type="ORF">H8S45_12730</name>
    <name evidence="2" type="ORF">H8S45_13750</name>
</gene>
<evidence type="ECO:0000313" key="1">
    <source>
        <dbReference type="EMBL" id="MBC5726319.1"/>
    </source>
</evidence>
<sequence length="39" mass="4689">MQEKYLTTAYPNIFFEDNKVGRLKKRLWDASEEEIQAIL</sequence>
<dbReference type="EMBL" id="JACOPL010000017">
    <property type="protein sequence ID" value="MBC5726516.1"/>
    <property type="molecule type" value="Genomic_DNA"/>
</dbReference>
<dbReference type="Proteomes" id="UP000606499">
    <property type="component" value="Unassembled WGS sequence"/>
</dbReference>
<evidence type="ECO:0000313" key="3">
    <source>
        <dbReference type="Proteomes" id="UP000606499"/>
    </source>
</evidence>
<organism evidence="2 3">
    <name type="scientific">Agathobaculum faecis</name>
    <dbReference type="NCBI Taxonomy" id="2763013"/>
    <lineage>
        <taxon>Bacteria</taxon>
        <taxon>Bacillati</taxon>
        <taxon>Bacillota</taxon>
        <taxon>Clostridia</taxon>
        <taxon>Eubacteriales</taxon>
        <taxon>Butyricicoccaceae</taxon>
        <taxon>Agathobaculum</taxon>
    </lineage>
</organism>
<dbReference type="AlphaFoldDB" id="A0A923LY30"/>
<feature type="non-terminal residue" evidence="2">
    <location>
        <position position="39"/>
    </location>
</feature>
<name>A0A923LY30_9FIRM</name>
<comment type="caution">
    <text evidence="2">The sequence shown here is derived from an EMBL/GenBank/DDBJ whole genome shotgun (WGS) entry which is preliminary data.</text>
</comment>
<protein>
    <submittedName>
        <fullName evidence="2">Creatininase family protein</fullName>
    </submittedName>
</protein>